<dbReference type="STRING" id="192903.SAMN04488513_10582"/>
<name>A0A1M6JMN2_9FLAO</name>
<evidence type="ECO:0000259" key="1">
    <source>
        <dbReference type="PROSITE" id="PS50042"/>
    </source>
</evidence>
<keyword evidence="2" id="KW-0808">Transferase</keyword>
<dbReference type="CDD" id="cd00038">
    <property type="entry name" value="CAP_ED"/>
    <property type="match status" value="1"/>
</dbReference>
<dbReference type="GO" id="GO:0016301">
    <property type="term" value="F:kinase activity"/>
    <property type="evidence" value="ECO:0007669"/>
    <property type="project" value="UniProtKB-KW"/>
</dbReference>
<dbReference type="InterPro" id="IPR018490">
    <property type="entry name" value="cNMP-bd_dom_sf"/>
</dbReference>
<evidence type="ECO:0000313" key="3">
    <source>
        <dbReference type="Proteomes" id="UP000184543"/>
    </source>
</evidence>
<dbReference type="Proteomes" id="UP000184543">
    <property type="component" value="Unassembled WGS sequence"/>
</dbReference>
<proteinExistence type="predicted"/>
<evidence type="ECO:0000313" key="2">
    <source>
        <dbReference type="EMBL" id="SHJ47942.1"/>
    </source>
</evidence>
<dbReference type="SUPFAM" id="SSF51206">
    <property type="entry name" value="cAMP-binding domain-like"/>
    <property type="match status" value="1"/>
</dbReference>
<dbReference type="SMART" id="SM00100">
    <property type="entry name" value="cNMP"/>
    <property type="match status" value="1"/>
</dbReference>
<dbReference type="EMBL" id="FQYU01000005">
    <property type="protein sequence ID" value="SHJ47942.1"/>
    <property type="molecule type" value="Genomic_DNA"/>
</dbReference>
<gene>
    <name evidence="2" type="ORF">SAMN04488513_10582</name>
</gene>
<dbReference type="PROSITE" id="PS50042">
    <property type="entry name" value="CNMP_BINDING_3"/>
    <property type="match status" value="1"/>
</dbReference>
<accession>A0A1M6JMN2</accession>
<dbReference type="InterPro" id="IPR000595">
    <property type="entry name" value="cNMP-bd_dom"/>
</dbReference>
<keyword evidence="2" id="KW-0418">Kinase</keyword>
<protein>
    <submittedName>
        <fullName evidence="2">cAMP-binding domain of CRP or a regulatory subunit of cAMP-dependent protein kinases</fullName>
    </submittedName>
</protein>
<reference evidence="3" key="1">
    <citation type="submission" date="2016-11" db="EMBL/GenBank/DDBJ databases">
        <authorList>
            <person name="Varghese N."/>
            <person name="Submissions S."/>
        </authorList>
    </citation>
    <scope>NUCLEOTIDE SEQUENCE [LARGE SCALE GENOMIC DNA]</scope>
    <source>
        <strain evidence="3">DSM 19858</strain>
    </source>
</reference>
<organism evidence="2 3">
    <name type="scientific">Pseudozobellia thermophila</name>
    <dbReference type="NCBI Taxonomy" id="192903"/>
    <lineage>
        <taxon>Bacteria</taxon>
        <taxon>Pseudomonadati</taxon>
        <taxon>Bacteroidota</taxon>
        <taxon>Flavobacteriia</taxon>
        <taxon>Flavobacteriales</taxon>
        <taxon>Flavobacteriaceae</taxon>
        <taxon>Pseudozobellia</taxon>
    </lineage>
</organism>
<keyword evidence="3" id="KW-1185">Reference proteome</keyword>
<sequence length="193" mass="22240">MTKEAIIDQISDTYAPLSAACKEQLAGHATLLPLHKNTLLVKEGEYADSTYYIVKGCARAYYLREGKDISDWFAFEGEFISSIVSFFTQRPSPHYIELLEDCILLELSRDHIEKVSGQFHDFEHLVRIVVTQTMLRLQEKISSLQFYTARQKYENILAIRPNITQRVALTHIASYLGISLETLSRIRNPRNRI</sequence>
<feature type="domain" description="Cyclic nucleotide-binding" evidence="1">
    <location>
        <begin position="13"/>
        <end position="115"/>
    </location>
</feature>
<dbReference type="InterPro" id="IPR014710">
    <property type="entry name" value="RmlC-like_jellyroll"/>
</dbReference>
<dbReference type="Gene3D" id="2.60.120.10">
    <property type="entry name" value="Jelly Rolls"/>
    <property type="match status" value="1"/>
</dbReference>
<dbReference type="AlphaFoldDB" id="A0A1M6JMN2"/>
<dbReference type="Pfam" id="PF00027">
    <property type="entry name" value="cNMP_binding"/>
    <property type="match status" value="1"/>
</dbReference>
<dbReference type="OrthoDB" id="680421at2"/>